<protein>
    <submittedName>
        <fullName evidence="2">Uncharacterized protein</fullName>
    </submittedName>
</protein>
<feature type="region of interest" description="Disordered" evidence="1">
    <location>
        <begin position="1"/>
        <end position="41"/>
    </location>
</feature>
<reference evidence="2 3" key="1">
    <citation type="journal article" date="2024" name="IMA Fungus">
        <title>Apiospora arundinis, a panoply of carbohydrate-active enzymes and secondary metabolites.</title>
        <authorList>
            <person name="Sorensen T."/>
            <person name="Petersen C."/>
            <person name="Muurmann A.T."/>
            <person name="Christiansen J.V."/>
            <person name="Brundto M.L."/>
            <person name="Overgaard C.K."/>
            <person name="Boysen A.T."/>
            <person name="Wollenberg R.D."/>
            <person name="Larsen T.O."/>
            <person name="Sorensen J.L."/>
            <person name="Nielsen K.L."/>
            <person name="Sondergaard T.E."/>
        </authorList>
    </citation>
    <scope>NUCLEOTIDE SEQUENCE [LARGE SCALE GENOMIC DNA]</scope>
    <source>
        <strain evidence="2 3">AAU 773</strain>
    </source>
</reference>
<sequence length="85" mass="8572">MEPASFCARVLPSPGAEHETPGRGYGHGGDGGRNSAGEGHAEGYAVGGGLVRLLARGHGGSILLAQGEMAIEDWSGGYTVKPRLG</sequence>
<dbReference type="EMBL" id="JAPCWZ010000003">
    <property type="protein sequence ID" value="KAK8873999.1"/>
    <property type="molecule type" value="Genomic_DNA"/>
</dbReference>
<accession>A0ABR2J877</accession>
<feature type="compositionally biased region" description="Gly residues" evidence="1">
    <location>
        <begin position="23"/>
        <end position="34"/>
    </location>
</feature>
<evidence type="ECO:0000313" key="2">
    <source>
        <dbReference type="EMBL" id="KAK8873999.1"/>
    </source>
</evidence>
<name>A0ABR2J877_9PEZI</name>
<organism evidence="2 3">
    <name type="scientific">Apiospora arundinis</name>
    <dbReference type="NCBI Taxonomy" id="335852"/>
    <lineage>
        <taxon>Eukaryota</taxon>
        <taxon>Fungi</taxon>
        <taxon>Dikarya</taxon>
        <taxon>Ascomycota</taxon>
        <taxon>Pezizomycotina</taxon>
        <taxon>Sordariomycetes</taxon>
        <taxon>Xylariomycetidae</taxon>
        <taxon>Amphisphaeriales</taxon>
        <taxon>Apiosporaceae</taxon>
        <taxon>Apiospora</taxon>
    </lineage>
</organism>
<evidence type="ECO:0000256" key="1">
    <source>
        <dbReference type="SAM" id="MobiDB-lite"/>
    </source>
</evidence>
<proteinExistence type="predicted"/>
<gene>
    <name evidence="2" type="ORF">PGQ11_004513</name>
</gene>
<comment type="caution">
    <text evidence="2">The sequence shown here is derived from an EMBL/GenBank/DDBJ whole genome shotgun (WGS) entry which is preliminary data.</text>
</comment>
<keyword evidence="3" id="KW-1185">Reference proteome</keyword>
<evidence type="ECO:0000313" key="3">
    <source>
        <dbReference type="Proteomes" id="UP001390339"/>
    </source>
</evidence>
<dbReference type="Proteomes" id="UP001390339">
    <property type="component" value="Unassembled WGS sequence"/>
</dbReference>